<evidence type="ECO:0000256" key="9">
    <source>
        <dbReference type="ARBA" id="ARBA00022989"/>
    </source>
</evidence>
<evidence type="ECO:0000256" key="13">
    <source>
        <dbReference type="ARBA" id="ARBA00023180"/>
    </source>
</evidence>
<evidence type="ECO:0000256" key="5">
    <source>
        <dbReference type="ARBA" id="ARBA00022692"/>
    </source>
</evidence>
<evidence type="ECO:0000256" key="1">
    <source>
        <dbReference type="ARBA" id="ARBA00001961"/>
    </source>
</evidence>
<dbReference type="SMART" id="SM00702">
    <property type="entry name" value="P4Hc"/>
    <property type="match status" value="1"/>
</dbReference>
<dbReference type="GO" id="GO:0031418">
    <property type="term" value="F:L-ascorbic acid binding"/>
    <property type="evidence" value="ECO:0007669"/>
    <property type="project" value="InterPro"/>
</dbReference>
<comment type="subcellular location">
    <subcellularLocation>
        <location evidence="2">Endoplasmic reticulum membrane</location>
        <topology evidence="2">Single-pass type II membrane protein</topology>
    </subcellularLocation>
</comment>
<organism evidence="17 18">
    <name type="scientific">Taxus chinensis</name>
    <name type="common">Chinese yew</name>
    <name type="synonym">Taxus wallichiana var. chinensis</name>
    <dbReference type="NCBI Taxonomy" id="29808"/>
    <lineage>
        <taxon>Eukaryota</taxon>
        <taxon>Viridiplantae</taxon>
        <taxon>Streptophyta</taxon>
        <taxon>Embryophyta</taxon>
        <taxon>Tracheophyta</taxon>
        <taxon>Spermatophyta</taxon>
        <taxon>Pinopsida</taxon>
        <taxon>Pinidae</taxon>
        <taxon>Conifers II</taxon>
        <taxon>Cupressales</taxon>
        <taxon>Taxaceae</taxon>
        <taxon>Taxus</taxon>
    </lineage>
</organism>
<dbReference type="PANTHER" id="PTHR10869">
    <property type="entry name" value="PROLYL 4-HYDROXYLASE ALPHA SUBUNIT"/>
    <property type="match status" value="1"/>
</dbReference>
<dbReference type="AlphaFoldDB" id="A0AA38GSS4"/>
<dbReference type="InterPro" id="IPR045054">
    <property type="entry name" value="P4HA-like"/>
</dbReference>
<comment type="catalytic activity">
    <reaction evidence="14">
        <text>L-prolyl-[collagen] + 2-oxoglutarate + O2 = trans-4-hydroxy-L-prolyl-[collagen] + succinate + CO2</text>
        <dbReference type="Rhea" id="RHEA:18945"/>
        <dbReference type="Rhea" id="RHEA-COMP:11676"/>
        <dbReference type="Rhea" id="RHEA-COMP:11680"/>
        <dbReference type="ChEBI" id="CHEBI:15379"/>
        <dbReference type="ChEBI" id="CHEBI:16526"/>
        <dbReference type="ChEBI" id="CHEBI:16810"/>
        <dbReference type="ChEBI" id="CHEBI:30031"/>
        <dbReference type="ChEBI" id="CHEBI:50342"/>
        <dbReference type="ChEBI" id="CHEBI:61965"/>
        <dbReference type="EC" id="1.14.11.2"/>
    </reaction>
</comment>
<keyword evidence="12 15" id="KW-0472">Membrane</keyword>
<dbReference type="InterPro" id="IPR006620">
    <property type="entry name" value="Pro_4_hyd_alph"/>
</dbReference>
<protein>
    <recommendedName>
        <fullName evidence="4">procollagen-proline 4-dioxygenase</fullName>
        <ecNumber evidence="4">1.14.11.2</ecNumber>
    </recommendedName>
</protein>
<keyword evidence="8" id="KW-0735">Signal-anchor</keyword>
<keyword evidence="18" id="KW-1185">Reference proteome</keyword>
<evidence type="ECO:0000256" key="15">
    <source>
        <dbReference type="SAM" id="Phobius"/>
    </source>
</evidence>
<evidence type="ECO:0000313" key="17">
    <source>
        <dbReference type="EMBL" id="KAH9328471.1"/>
    </source>
</evidence>
<feature type="transmembrane region" description="Helical" evidence="15">
    <location>
        <begin position="45"/>
        <end position="68"/>
    </location>
</feature>
<dbReference type="PROSITE" id="PS51471">
    <property type="entry name" value="FE2OG_OXY"/>
    <property type="match status" value="1"/>
</dbReference>
<keyword evidence="6" id="KW-0479">Metal-binding</keyword>
<comment type="cofactor">
    <cofactor evidence="1">
        <name>L-ascorbate</name>
        <dbReference type="ChEBI" id="CHEBI:38290"/>
    </cofactor>
</comment>
<evidence type="ECO:0000256" key="4">
    <source>
        <dbReference type="ARBA" id="ARBA00012269"/>
    </source>
</evidence>
<evidence type="ECO:0000256" key="10">
    <source>
        <dbReference type="ARBA" id="ARBA00023002"/>
    </source>
</evidence>
<evidence type="ECO:0000256" key="6">
    <source>
        <dbReference type="ARBA" id="ARBA00022723"/>
    </source>
</evidence>
<evidence type="ECO:0000259" key="16">
    <source>
        <dbReference type="PROSITE" id="PS51471"/>
    </source>
</evidence>
<keyword evidence="11" id="KW-0408">Iron</keyword>
<keyword evidence="13" id="KW-0325">Glycoprotein</keyword>
<keyword evidence="5 15" id="KW-0812">Transmembrane</keyword>
<dbReference type="GO" id="GO:0005789">
    <property type="term" value="C:endoplasmic reticulum membrane"/>
    <property type="evidence" value="ECO:0007669"/>
    <property type="project" value="UniProtKB-SubCell"/>
</dbReference>
<comment type="caution">
    <text evidence="17">The sequence shown here is derived from an EMBL/GenBank/DDBJ whole genome shotgun (WGS) entry which is preliminary data.</text>
</comment>
<dbReference type="FunFam" id="2.60.120.620:FF:000002">
    <property type="entry name" value="Prolyl 4-hydroxylase 4"/>
    <property type="match status" value="1"/>
</dbReference>
<proteinExistence type="inferred from homology"/>
<dbReference type="InterPro" id="IPR044862">
    <property type="entry name" value="Pro_4_hyd_alph_FE2OG_OXY"/>
</dbReference>
<keyword evidence="10" id="KW-0560">Oxidoreductase</keyword>
<feature type="non-terminal residue" evidence="17">
    <location>
        <position position="299"/>
    </location>
</feature>
<comment type="similarity">
    <text evidence="3">Belongs to the P4HA family.</text>
</comment>
<dbReference type="GO" id="GO:0004656">
    <property type="term" value="F:procollagen-proline 4-dioxygenase activity"/>
    <property type="evidence" value="ECO:0007669"/>
    <property type="project" value="UniProtKB-EC"/>
</dbReference>
<dbReference type="Proteomes" id="UP000824469">
    <property type="component" value="Unassembled WGS sequence"/>
</dbReference>
<evidence type="ECO:0000256" key="7">
    <source>
        <dbReference type="ARBA" id="ARBA00022964"/>
    </source>
</evidence>
<name>A0AA38GSS4_TAXCH</name>
<feature type="domain" description="Fe2OG dioxygenase" evidence="16">
    <location>
        <begin position="188"/>
        <end position="299"/>
    </location>
</feature>
<evidence type="ECO:0000256" key="2">
    <source>
        <dbReference type="ARBA" id="ARBA00004648"/>
    </source>
</evidence>
<evidence type="ECO:0000256" key="14">
    <source>
        <dbReference type="ARBA" id="ARBA00049169"/>
    </source>
</evidence>
<dbReference type="Gene3D" id="2.60.120.620">
    <property type="entry name" value="q2cbj1_9rhob like domain"/>
    <property type="match status" value="1"/>
</dbReference>
<accession>A0AA38GSS4</accession>
<reference evidence="17 18" key="1">
    <citation type="journal article" date="2021" name="Nat. Plants">
        <title>The Taxus genome provides insights into paclitaxel biosynthesis.</title>
        <authorList>
            <person name="Xiong X."/>
            <person name="Gou J."/>
            <person name="Liao Q."/>
            <person name="Li Y."/>
            <person name="Zhou Q."/>
            <person name="Bi G."/>
            <person name="Li C."/>
            <person name="Du R."/>
            <person name="Wang X."/>
            <person name="Sun T."/>
            <person name="Guo L."/>
            <person name="Liang H."/>
            <person name="Lu P."/>
            <person name="Wu Y."/>
            <person name="Zhang Z."/>
            <person name="Ro D.K."/>
            <person name="Shang Y."/>
            <person name="Huang S."/>
            <person name="Yan J."/>
        </authorList>
    </citation>
    <scope>NUCLEOTIDE SEQUENCE [LARGE SCALE GENOMIC DNA]</scope>
    <source>
        <strain evidence="17">Ta-2019</strain>
    </source>
</reference>
<evidence type="ECO:0000256" key="11">
    <source>
        <dbReference type="ARBA" id="ARBA00023004"/>
    </source>
</evidence>
<dbReference type="InterPro" id="IPR005123">
    <property type="entry name" value="Oxoglu/Fe-dep_dioxygenase_dom"/>
</dbReference>
<evidence type="ECO:0000256" key="8">
    <source>
        <dbReference type="ARBA" id="ARBA00022968"/>
    </source>
</evidence>
<evidence type="ECO:0000256" key="3">
    <source>
        <dbReference type="ARBA" id="ARBA00006511"/>
    </source>
</evidence>
<sequence length="299" mass="34467">FRIQYKLNYNMNFQNISHNGLPSIDGKRMAKGILRIHKSYKPTDVFRLLLLLLLLSIFLLLLLSFGIFSIPVKRLPHEISQQLSDDITTSNLKRSDGKDEPKQWVEVLSWEPRAFLYHNFLAKDECKYLIDLAKPHMMKSMVVDSQTGESKDSRARTSSGAFLNRGQDEIIRRIEKRIADFSFIPEEHGEGLHILHYEVEQKYNAHYDYFFDLVNVKNGGQRAVTMLMYLSDVEKGGETIFPQRHVNRSSVPWWDDLSECGRSGLSVRPKMGDAILFWSMRPDASMDPSSLHGSCPVIQ</sequence>
<dbReference type="PANTHER" id="PTHR10869:SF123">
    <property type="entry name" value="PROLYL 4-HYDROXYLASE 10-RELATED"/>
    <property type="match status" value="1"/>
</dbReference>
<dbReference type="OMA" id="FQNISHN"/>
<dbReference type="EC" id="1.14.11.2" evidence="4"/>
<keyword evidence="7" id="KW-0223">Dioxygenase</keyword>
<evidence type="ECO:0000256" key="12">
    <source>
        <dbReference type="ARBA" id="ARBA00023136"/>
    </source>
</evidence>
<keyword evidence="9 15" id="KW-1133">Transmembrane helix</keyword>
<evidence type="ECO:0000313" key="18">
    <source>
        <dbReference type="Proteomes" id="UP000824469"/>
    </source>
</evidence>
<dbReference type="EMBL" id="JAHRHJ020000001">
    <property type="protein sequence ID" value="KAH9328471.1"/>
    <property type="molecule type" value="Genomic_DNA"/>
</dbReference>
<dbReference type="GO" id="GO:0005506">
    <property type="term" value="F:iron ion binding"/>
    <property type="evidence" value="ECO:0007669"/>
    <property type="project" value="InterPro"/>
</dbReference>
<gene>
    <name evidence="17" type="ORF">KI387_000579</name>
</gene>
<dbReference type="Pfam" id="PF13640">
    <property type="entry name" value="2OG-FeII_Oxy_3"/>
    <property type="match status" value="1"/>
</dbReference>
<feature type="non-terminal residue" evidence="17">
    <location>
        <position position="1"/>
    </location>
</feature>